<feature type="non-terminal residue" evidence="6">
    <location>
        <position position="1"/>
    </location>
</feature>
<comment type="similarity">
    <text evidence="2">Belongs to the NOP16 family.</text>
</comment>
<evidence type="ECO:0000256" key="3">
    <source>
        <dbReference type="ARBA" id="ARBA00015522"/>
    </source>
</evidence>
<dbReference type="PANTHER" id="PTHR13243">
    <property type="entry name" value="HSPC111 PROTEIN-RELATED"/>
    <property type="match status" value="1"/>
</dbReference>
<gene>
    <name evidence="6" type="primary">NOP16</name>
    <name evidence="6" type="ORF">g.45023</name>
</gene>
<evidence type="ECO:0000256" key="2">
    <source>
        <dbReference type="ARBA" id="ARBA00008479"/>
    </source>
</evidence>
<dbReference type="InterPro" id="IPR019002">
    <property type="entry name" value="Ribosome_biogenesis_Nop16"/>
</dbReference>
<reference evidence="6" key="1">
    <citation type="submission" date="2015-07" db="EMBL/GenBank/DDBJ databases">
        <title>Transcriptome Assembly of Anthurium amnicola.</title>
        <authorList>
            <person name="Suzuki J."/>
        </authorList>
    </citation>
    <scope>NUCLEOTIDE SEQUENCE</scope>
</reference>
<proteinExistence type="inferred from homology"/>
<dbReference type="AlphaFoldDB" id="A0A1D1Y5H2"/>
<protein>
    <recommendedName>
        <fullName evidence="3">Nucleolar protein 16</fullName>
    </recommendedName>
</protein>
<accession>A0A1D1Y5H2</accession>
<organism evidence="6">
    <name type="scientific">Anthurium amnicola</name>
    <dbReference type="NCBI Taxonomy" id="1678845"/>
    <lineage>
        <taxon>Eukaryota</taxon>
        <taxon>Viridiplantae</taxon>
        <taxon>Streptophyta</taxon>
        <taxon>Embryophyta</taxon>
        <taxon>Tracheophyta</taxon>
        <taxon>Spermatophyta</taxon>
        <taxon>Magnoliopsida</taxon>
        <taxon>Liliopsida</taxon>
        <taxon>Araceae</taxon>
        <taxon>Pothoideae</taxon>
        <taxon>Potheae</taxon>
        <taxon>Anthurium</taxon>
    </lineage>
</organism>
<keyword evidence="4" id="KW-0539">Nucleus</keyword>
<dbReference type="GO" id="GO:0042273">
    <property type="term" value="P:ribosomal large subunit biogenesis"/>
    <property type="evidence" value="ECO:0007669"/>
    <property type="project" value="TreeGrafter"/>
</dbReference>
<dbReference type="GO" id="GO:0005730">
    <property type="term" value="C:nucleolus"/>
    <property type="evidence" value="ECO:0007669"/>
    <property type="project" value="UniProtKB-SubCell"/>
</dbReference>
<dbReference type="PANTHER" id="PTHR13243:SF1">
    <property type="entry name" value="NUCLEOLAR PROTEIN 16"/>
    <property type="match status" value="1"/>
</dbReference>
<evidence type="ECO:0000256" key="1">
    <source>
        <dbReference type="ARBA" id="ARBA00004604"/>
    </source>
</evidence>
<feature type="compositionally biased region" description="Basic residues" evidence="5">
    <location>
        <begin position="19"/>
        <end position="37"/>
    </location>
</feature>
<comment type="subcellular location">
    <subcellularLocation>
        <location evidence="1">Nucleus</location>
        <location evidence="1">Nucleolus</location>
    </subcellularLocation>
</comment>
<feature type="region of interest" description="Disordered" evidence="5">
    <location>
        <begin position="1"/>
        <end position="37"/>
    </location>
</feature>
<evidence type="ECO:0000256" key="5">
    <source>
        <dbReference type="SAM" id="MobiDB-lite"/>
    </source>
</evidence>
<sequence>CLWGGRGSKGGGGGVMGGSRRKYRKSRPKVRVGLPRKKPGLFKPAFTVPPKLLSSGAGEWDDEASVIRNYRSFGVVANPNLLGIRARTPQILQCPFLQMPPSSPGEPLSEFDPFDSGSDLESDGFKRAVGKKTKDGRSAPLQPLTTIQRVHIGRLIDKYGDDYQAMFVDTGLNAMQHSVGELKKLCRRYYVPNPKRAAALLKEQDDDANKTSLERE</sequence>
<evidence type="ECO:0000313" key="6">
    <source>
        <dbReference type="EMBL" id="JAT49826.1"/>
    </source>
</evidence>
<name>A0A1D1Y5H2_9ARAE</name>
<dbReference type="EMBL" id="GDJX01018110">
    <property type="protein sequence ID" value="JAT49826.1"/>
    <property type="molecule type" value="Transcribed_RNA"/>
</dbReference>
<evidence type="ECO:0000256" key="4">
    <source>
        <dbReference type="ARBA" id="ARBA00023242"/>
    </source>
</evidence>
<feature type="compositionally biased region" description="Gly residues" evidence="5">
    <location>
        <begin position="1"/>
        <end position="17"/>
    </location>
</feature>
<dbReference type="Pfam" id="PF09420">
    <property type="entry name" value="Nop16"/>
    <property type="match status" value="1"/>
</dbReference>